<reference evidence="2" key="1">
    <citation type="submission" date="2021-01" db="EMBL/GenBank/DDBJ databases">
        <title>Adiantum capillus-veneris genome.</title>
        <authorList>
            <person name="Fang Y."/>
            <person name="Liao Q."/>
        </authorList>
    </citation>
    <scope>NUCLEOTIDE SEQUENCE</scope>
    <source>
        <strain evidence="2">H3</strain>
        <tissue evidence="2">Leaf</tissue>
    </source>
</reference>
<dbReference type="OrthoDB" id="73875at2759"/>
<proteinExistence type="predicted"/>
<gene>
    <name evidence="2" type="ORF">GOP47_0022015</name>
</gene>
<feature type="region of interest" description="Disordered" evidence="1">
    <location>
        <begin position="65"/>
        <end position="90"/>
    </location>
</feature>
<comment type="caution">
    <text evidence="2">The sequence shown here is derived from an EMBL/GenBank/DDBJ whole genome shotgun (WGS) entry which is preliminary data.</text>
</comment>
<dbReference type="AlphaFoldDB" id="A0A9D4U9H2"/>
<evidence type="ECO:0000256" key="1">
    <source>
        <dbReference type="SAM" id="MobiDB-lite"/>
    </source>
</evidence>
<protein>
    <recommendedName>
        <fullName evidence="4">JAB domain-containing protein</fullName>
    </recommendedName>
</protein>
<organism evidence="2 3">
    <name type="scientific">Adiantum capillus-veneris</name>
    <name type="common">Maidenhair fern</name>
    <dbReference type="NCBI Taxonomy" id="13818"/>
    <lineage>
        <taxon>Eukaryota</taxon>
        <taxon>Viridiplantae</taxon>
        <taxon>Streptophyta</taxon>
        <taxon>Embryophyta</taxon>
        <taxon>Tracheophyta</taxon>
        <taxon>Polypodiopsida</taxon>
        <taxon>Polypodiidae</taxon>
        <taxon>Polypodiales</taxon>
        <taxon>Pteridineae</taxon>
        <taxon>Pteridaceae</taxon>
        <taxon>Vittarioideae</taxon>
        <taxon>Adiantum</taxon>
    </lineage>
</organism>
<evidence type="ECO:0000313" key="3">
    <source>
        <dbReference type="Proteomes" id="UP000886520"/>
    </source>
</evidence>
<dbReference type="SUPFAM" id="SSF102712">
    <property type="entry name" value="JAB1/MPN domain"/>
    <property type="match status" value="1"/>
</dbReference>
<evidence type="ECO:0000313" key="2">
    <source>
        <dbReference type="EMBL" id="KAI5063468.1"/>
    </source>
</evidence>
<dbReference type="Proteomes" id="UP000886520">
    <property type="component" value="Chromosome 21"/>
</dbReference>
<evidence type="ECO:0008006" key="4">
    <source>
        <dbReference type="Google" id="ProtNLM"/>
    </source>
</evidence>
<accession>A0A9D4U9H2</accession>
<name>A0A9D4U9H2_ADICA</name>
<keyword evidence="3" id="KW-1185">Reference proteome</keyword>
<sequence>MPTTTGPTAPDMIGNKIVNAALKEAWQLSFPKGGLYQERGGWIYADSTNVNKLFVRLAAKDRSKPGKESAAGMAIDLDKPESNPGNPPPPGYKIVGNYHTHPLPAGNEEPSQADIINSYLRGVPGIVVSNRSIWYYGPEDRQSMNGEVGYPGKDGEYSGQKPKIYGPNPFPKVVKSINLEEEEEGVEIPQEWSSVYECLVWYYSTADRGI</sequence>
<dbReference type="EMBL" id="JABFUD020000021">
    <property type="protein sequence ID" value="KAI5063468.1"/>
    <property type="molecule type" value="Genomic_DNA"/>
</dbReference>